<feature type="region of interest" description="Disordered" evidence="1">
    <location>
        <begin position="1020"/>
        <end position="1053"/>
    </location>
</feature>
<gene>
    <name evidence="2" type="ORF">CVT24_001287</name>
</gene>
<feature type="compositionally biased region" description="Basic and acidic residues" evidence="1">
    <location>
        <begin position="1350"/>
        <end position="1362"/>
    </location>
</feature>
<feature type="compositionally biased region" description="Polar residues" evidence="1">
    <location>
        <begin position="178"/>
        <end position="209"/>
    </location>
</feature>
<feature type="compositionally biased region" description="Acidic residues" evidence="1">
    <location>
        <begin position="662"/>
        <end position="672"/>
    </location>
</feature>
<feature type="compositionally biased region" description="Acidic residues" evidence="1">
    <location>
        <begin position="775"/>
        <end position="790"/>
    </location>
</feature>
<feature type="compositionally biased region" description="Polar residues" evidence="1">
    <location>
        <begin position="139"/>
        <end position="156"/>
    </location>
</feature>
<feature type="compositionally biased region" description="Basic residues" evidence="1">
    <location>
        <begin position="166"/>
        <end position="175"/>
    </location>
</feature>
<keyword evidence="3" id="KW-1185">Reference proteome</keyword>
<feature type="compositionally biased region" description="Polar residues" evidence="1">
    <location>
        <begin position="285"/>
        <end position="297"/>
    </location>
</feature>
<dbReference type="EMBL" id="NHTK01000064">
    <property type="protein sequence ID" value="PPR08245.1"/>
    <property type="molecule type" value="Genomic_DNA"/>
</dbReference>
<proteinExistence type="predicted"/>
<feature type="region of interest" description="Disordered" evidence="1">
    <location>
        <begin position="1084"/>
        <end position="1131"/>
    </location>
</feature>
<feature type="compositionally biased region" description="Basic and acidic residues" evidence="1">
    <location>
        <begin position="1373"/>
        <end position="1383"/>
    </location>
</feature>
<evidence type="ECO:0000313" key="2">
    <source>
        <dbReference type="EMBL" id="PPR08245.1"/>
    </source>
</evidence>
<feature type="region of interest" description="Disordered" evidence="1">
    <location>
        <begin position="485"/>
        <end position="504"/>
    </location>
</feature>
<feature type="compositionally biased region" description="Polar residues" evidence="1">
    <location>
        <begin position="1193"/>
        <end position="1207"/>
    </location>
</feature>
<feature type="compositionally biased region" description="Basic and acidic residues" evidence="1">
    <location>
        <begin position="36"/>
        <end position="45"/>
    </location>
</feature>
<feature type="region of interest" description="Disordered" evidence="1">
    <location>
        <begin position="252"/>
        <end position="426"/>
    </location>
</feature>
<protein>
    <submittedName>
        <fullName evidence="2">Uncharacterized protein</fullName>
    </submittedName>
</protein>
<evidence type="ECO:0000256" key="1">
    <source>
        <dbReference type="SAM" id="MobiDB-lite"/>
    </source>
</evidence>
<sequence>MAENMAPTRTMQSAVSILDHNNNSTFSTSSNLVPSTDHRPSKRLDLAALVKSKRHSTSPMKDRNQNRREEQSHFDFSAVDHSMKTRMQLISPPPEEDLAFMRVAGSSHSRSNSSSTSFNGNDKTPSRPSSNSKRKRNTQILTQTSNAINGESSTQMEPVEATPNPKPRKQGRHVRIQSVDSPTKTTFSGASPTRSNSKNRLAEPTTPSRSKPKNLLVQSPHHNNPEADYLPPLPALSLTTNSARRAVLGARRRSATPIPHYEPPTDVFTPPRQVFIDPPPKEGANRSSNRGKSAATSSRRKSQSAKKTTTLRISTAPPVVKLEMPDIDLSEPMPPPSPTDDPLLLSGPPEPPITSPVRPSRREASVQVAEIPPYNPRRISPRPTTLTSNPFPNSPPQPITFGNDLPPSSPEPPLDSEDAQAINDFTAHRDVQAQFESSEDSMMHLDDPLDANVSPVNLFNFDGPPDSGGWSDSDDDTTTNFASTLESTQRKVSKHASIQDAGAVEGEGEYTGRWRMMKVRTKMDPPSSATRVRMEDWGRPISPFPYPKVQRLSFLGEEEAEEEAGTQVEKEQQDQTYDDHEEEEDEEREVARLSMEPEELPLAEEDNLLDEDHNMADDSVQLESEADLSKEQEAEPETNVSQEQEDEDEEERQVREMSMSLSDDDDFEDEEEREVREMSMEITADEQQHDDDQPLVLPARIPTVPPPAKEPSPVPVPEAEEVQAQVQIPSHQEPEPEVQPKLQRQPQQDIPHFLLDDDSPMGQPLNEQRSRFDAVPEDDDADSTDSDDDPGLVKIISSDPRAAARAAAILKQHDYECYTKLLKRKHLSKNSSRHSFSFADADSIAKDARRRDLSTSGINKQRRRSTMGMGVLGDKVIVPGSPVKTLPELLLEAEHEISFAEKSFHAHEHSHIHIAPPKGRDPFKTPARPRLSSYDHSFNYDTTDGPRGWTKDEWKLLDACFTDQRLFLAEHLGLSESMAPVNLVNLEDVVQRFVDLVGGEDVVAGFGEDWDRESLLSRTQALQKKQKSGKVAPPTTPYVSPSRQTSPRPSAAADISVHVAQPTEPSNPLGGAHRLATMKVPDFTPLGRRATKPSKKGPSKLSTPILPEPVTDQTAPFSNLPPEKEGEKSIRKKIPPVLLAPRYSHLMEEAVEVSRDLNSYTADASVEGHSTQSEQSMDEGPSQYTESDRSILSGLNDSVDHSASFSSQHEEEDVQPQGMAKRVTGFLYSYLGGSKQTAPAPKPKLNSRQRGLPLPPRSVLEKPRGPVVTPARPLPEKGPAPKDLVNLHPAPLPKPSKLPTRREPKRLVDLHPAPPPVDKSKELEKEKDVLLRRRSSTSSVKDLIGGFEAMQRKAKEEEEARRKMNLKKMPGRGTDKGKPRWKF</sequence>
<feature type="compositionally biased region" description="Low complexity" evidence="1">
    <location>
        <begin position="106"/>
        <end position="117"/>
    </location>
</feature>
<feature type="compositionally biased region" description="Pro residues" evidence="1">
    <location>
        <begin position="703"/>
        <end position="716"/>
    </location>
</feature>
<feature type="compositionally biased region" description="Polar residues" evidence="1">
    <location>
        <begin position="1037"/>
        <end position="1048"/>
    </location>
</feature>
<feature type="compositionally biased region" description="Polar residues" evidence="1">
    <location>
        <begin position="382"/>
        <end position="391"/>
    </location>
</feature>
<reference evidence="2 3" key="1">
    <citation type="journal article" date="2018" name="Evol. Lett.">
        <title>Horizontal gene cluster transfer increased hallucinogenic mushroom diversity.</title>
        <authorList>
            <person name="Reynolds H.T."/>
            <person name="Vijayakumar V."/>
            <person name="Gluck-Thaler E."/>
            <person name="Korotkin H.B."/>
            <person name="Matheny P.B."/>
            <person name="Slot J.C."/>
        </authorList>
    </citation>
    <scope>NUCLEOTIDE SEQUENCE [LARGE SCALE GENOMIC DNA]</scope>
    <source>
        <strain evidence="2 3">2629</strain>
    </source>
</reference>
<dbReference type="InParanoid" id="A0A409YYZ0"/>
<feature type="compositionally biased region" description="Polar residues" evidence="1">
    <location>
        <begin position="1164"/>
        <end position="1175"/>
    </location>
</feature>
<feature type="compositionally biased region" description="Basic and acidic residues" evidence="1">
    <location>
        <begin position="1300"/>
        <end position="1309"/>
    </location>
</feature>
<feature type="compositionally biased region" description="Acidic residues" evidence="1">
    <location>
        <begin position="596"/>
        <end position="609"/>
    </location>
</feature>
<feature type="compositionally biased region" description="Basic residues" evidence="1">
    <location>
        <begin position="1089"/>
        <end position="1098"/>
    </location>
</feature>
<comment type="caution">
    <text evidence="2">The sequence shown here is derived from an EMBL/GenBank/DDBJ whole genome shotgun (WGS) entry which is preliminary data.</text>
</comment>
<feature type="region of interest" description="Disordered" evidence="1">
    <location>
        <begin position="1"/>
        <end position="81"/>
    </location>
</feature>
<feature type="compositionally biased region" description="Low complexity" evidence="1">
    <location>
        <begin position="21"/>
        <end position="31"/>
    </location>
</feature>
<name>A0A409YYZ0_9AGAR</name>
<feature type="compositionally biased region" description="Acidic residues" evidence="1">
    <location>
        <begin position="579"/>
        <end position="588"/>
    </location>
</feature>
<dbReference type="STRING" id="181874.A0A409YYZ0"/>
<feature type="region of interest" description="Disordered" evidence="1">
    <location>
        <begin position="1234"/>
        <end position="1383"/>
    </location>
</feature>
<feature type="region of interest" description="Disordered" evidence="1">
    <location>
        <begin position="104"/>
        <end position="235"/>
    </location>
</feature>
<feature type="region of interest" description="Disordered" evidence="1">
    <location>
        <begin position="456"/>
        <end position="480"/>
    </location>
</feature>
<feature type="compositionally biased region" description="Basic and acidic residues" evidence="1">
    <location>
        <begin position="60"/>
        <end position="73"/>
    </location>
</feature>
<feature type="compositionally biased region" description="Basic and acidic residues" evidence="1">
    <location>
        <begin position="1318"/>
        <end position="1331"/>
    </location>
</feature>
<feature type="compositionally biased region" description="Low complexity" evidence="1">
    <location>
        <begin position="462"/>
        <end position="471"/>
    </location>
</feature>
<dbReference type="OrthoDB" id="3258279at2759"/>
<feature type="region of interest" description="Disordered" evidence="1">
    <location>
        <begin position="552"/>
        <end position="794"/>
    </location>
</feature>
<accession>A0A409YYZ0</accession>
<dbReference type="Proteomes" id="UP000284842">
    <property type="component" value="Unassembled WGS sequence"/>
</dbReference>
<organism evidence="2 3">
    <name type="scientific">Panaeolus cyanescens</name>
    <dbReference type="NCBI Taxonomy" id="181874"/>
    <lineage>
        <taxon>Eukaryota</taxon>
        <taxon>Fungi</taxon>
        <taxon>Dikarya</taxon>
        <taxon>Basidiomycota</taxon>
        <taxon>Agaricomycotina</taxon>
        <taxon>Agaricomycetes</taxon>
        <taxon>Agaricomycetidae</taxon>
        <taxon>Agaricales</taxon>
        <taxon>Agaricineae</taxon>
        <taxon>Galeropsidaceae</taxon>
        <taxon>Panaeolus</taxon>
    </lineage>
</organism>
<feature type="region of interest" description="Disordered" evidence="1">
    <location>
        <begin position="1164"/>
        <end position="1218"/>
    </location>
</feature>
<evidence type="ECO:0000313" key="3">
    <source>
        <dbReference type="Proteomes" id="UP000284842"/>
    </source>
</evidence>